<dbReference type="RefSeq" id="WP_179632936.1">
    <property type="nucleotide sequence ID" value="NZ_CAXYYM010000020.1"/>
</dbReference>
<evidence type="ECO:0000256" key="3">
    <source>
        <dbReference type="ARBA" id="ARBA00022692"/>
    </source>
</evidence>
<feature type="transmembrane region" description="Helical" evidence="6">
    <location>
        <begin position="159"/>
        <end position="181"/>
    </location>
</feature>
<accession>A0A7Y9QZ96</accession>
<evidence type="ECO:0000313" key="8">
    <source>
        <dbReference type="EMBL" id="NYG31997.1"/>
    </source>
</evidence>
<keyword evidence="4 6" id="KW-1133">Transmembrane helix</keyword>
<feature type="transmembrane region" description="Helical" evidence="6">
    <location>
        <begin position="24"/>
        <end position="42"/>
    </location>
</feature>
<keyword evidence="2" id="KW-1003">Cell membrane</keyword>
<dbReference type="GO" id="GO:0009055">
    <property type="term" value="F:electron transfer activity"/>
    <property type="evidence" value="ECO:0007669"/>
    <property type="project" value="InterPro"/>
</dbReference>
<dbReference type="AlphaFoldDB" id="A0A7Y9QZ96"/>
<protein>
    <submittedName>
        <fullName evidence="8">Cytochrome b</fullName>
    </submittedName>
</protein>
<feature type="transmembrane region" description="Helical" evidence="6">
    <location>
        <begin position="211"/>
        <end position="230"/>
    </location>
</feature>
<reference evidence="8 9" key="1">
    <citation type="submission" date="2020-07" db="EMBL/GenBank/DDBJ databases">
        <title>Genomic Encyclopedia of Archaeal and Bacterial Type Strains, Phase II (KMG-II): from individual species to whole genera.</title>
        <authorList>
            <person name="Goeker M."/>
        </authorList>
    </citation>
    <scope>NUCLEOTIDE SEQUENCE [LARGE SCALE GENOMIC DNA]</scope>
    <source>
        <strain evidence="8 9">DSM 21226</strain>
    </source>
</reference>
<dbReference type="Gene3D" id="1.20.950.20">
    <property type="entry name" value="Transmembrane di-heme cytochromes, Chain C"/>
    <property type="match status" value="1"/>
</dbReference>
<evidence type="ECO:0000259" key="7">
    <source>
        <dbReference type="Pfam" id="PF01292"/>
    </source>
</evidence>
<keyword evidence="9" id="KW-1185">Reference proteome</keyword>
<evidence type="ECO:0000256" key="1">
    <source>
        <dbReference type="ARBA" id="ARBA00004651"/>
    </source>
</evidence>
<dbReference type="SUPFAM" id="SSF81342">
    <property type="entry name" value="Transmembrane di-heme cytochromes"/>
    <property type="match status" value="1"/>
</dbReference>
<sequence length="233" mass="24981">MGSTRNEVTGGLRPVRVWDWPTRLFHWALALCVVGAVLSAKVGGNAMEWHFRLGLAVLALLVFRLLWGVVGGRWSRFASFVYAPATLLRYVRGRALPQEHLDVGHSPTGALSVFALLGLLAVQVATGLVADDEIASTGPLVRFVESATSLAATSWHKSWGQWLLLGLVALHVAAIAVYRLVHRRDLVTPMLVGDKPLPPDVPASADHAGRWGLALIALSLGVALALWVQAQGG</sequence>
<keyword evidence="3 6" id="KW-0812">Transmembrane</keyword>
<evidence type="ECO:0000256" key="6">
    <source>
        <dbReference type="SAM" id="Phobius"/>
    </source>
</evidence>
<evidence type="ECO:0000256" key="5">
    <source>
        <dbReference type="ARBA" id="ARBA00023136"/>
    </source>
</evidence>
<feature type="domain" description="Cytochrome b561 bacterial/Ni-hydrogenase" evidence="7">
    <location>
        <begin position="17"/>
        <end position="191"/>
    </location>
</feature>
<dbReference type="InterPro" id="IPR051542">
    <property type="entry name" value="Hydrogenase_cytochrome"/>
</dbReference>
<dbReference type="GO" id="GO:0005886">
    <property type="term" value="C:plasma membrane"/>
    <property type="evidence" value="ECO:0007669"/>
    <property type="project" value="UniProtKB-SubCell"/>
</dbReference>
<organism evidence="8 9">
    <name type="scientific">Sphaerotilus montanus</name>
    <dbReference type="NCBI Taxonomy" id="522889"/>
    <lineage>
        <taxon>Bacteria</taxon>
        <taxon>Pseudomonadati</taxon>
        <taxon>Pseudomonadota</taxon>
        <taxon>Betaproteobacteria</taxon>
        <taxon>Burkholderiales</taxon>
        <taxon>Sphaerotilaceae</taxon>
        <taxon>Sphaerotilus</taxon>
    </lineage>
</organism>
<evidence type="ECO:0000256" key="4">
    <source>
        <dbReference type="ARBA" id="ARBA00022989"/>
    </source>
</evidence>
<feature type="transmembrane region" description="Helical" evidence="6">
    <location>
        <begin position="49"/>
        <end position="67"/>
    </location>
</feature>
<dbReference type="InterPro" id="IPR011577">
    <property type="entry name" value="Cyt_b561_bac/Ni-Hgenase"/>
</dbReference>
<dbReference type="GO" id="GO:0020037">
    <property type="term" value="F:heme binding"/>
    <property type="evidence" value="ECO:0007669"/>
    <property type="project" value="TreeGrafter"/>
</dbReference>
<comment type="subcellular location">
    <subcellularLocation>
        <location evidence="1">Cell membrane</location>
        <topology evidence="1">Multi-pass membrane protein</topology>
    </subcellularLocation>
</comment>
<gene>
    <name evidence="8" type="ORF">BDD16_000983</name>
</gene>
<evidence type="ECO:0000313" key="9">
    <source>
        <dbReference type="Proteomes" id="UP000518288"/>
    </source>
</evidence>
<dbReference type="InterPro" id="IPR016174">
    <property type="entry name" value="Di-haem_cyt_TM"/>
</dbReference>
<dbReference type="Pfam" id="PF01292">
    <property type="entry name" value="Ni_hydr_CYTB"/>
    <property type="match status" value="1"/>
</dbReference>
<dbReference type="PANTHER" id="PTHR30485">
    <property type="entry name" value="NI/FE-HYDROGENASE 1 B-TYPE CYTOCHROME SUBUNIT"/>
    <property type="match status" value="1"/>
</dbReference>
<dbReference type="GO" id="GO:0022904">
    <property type="term" value="P:respiratory electron transport chain"/>
    <property type="evidence" value="ECO:0007669"/>
    <property type="project" value="InterPro"/>
</dbReference>
<evidence type="ECO:0000256" key="2">
    <source>
        <dbReference type="ARBA" id="ARBA00022475"/>
    </source>
</evidence>
<name>A0A7Y9QZ96_9BURK</name>
<comment type="caution">
    <text evidence="8">The sequence shown here is derived from an EMBL/GenBank/DDBJ whole genome shotgun (WGS) entry which is preliminary data.</text>
</comment>
<dbReference type="PANTHER" id="PTHR30485:SF2">
    <property type="entry name" value="BLL0597 PROTEIN"/>
    <property type="match status" value="1"/>
</dbReference>
<dbReference type="EMBL" id="JACCFH010000001">
    <property type="protein sequence ID" value="NYG31997.1"/>
    <property type="molecule type" value="Genomic_DNA"/>
</dbReference>
<proteinExistence type="predicted"/>
<keyword evidence="5 6" id="KW-0472">Membrane</keyword>
<dbReference type="Proteomes" id="UP000518288">
    <property type="component" value="Unassembled WGS sequence"/>
</dbReference>